<keyword evidence="6 7" id="KW-0030">Aminoacyl-tRNA synthetase</keyword>
<dbReference type="Proteomes" id="UP000324760">
    <property type="component" value="Chromosome"/>
</dbReference>
<dbReference type="NCBIfam" id="NF004314">
    <property type="entry name" value="PRK05710.1-3"/>
    <property type="match status" value="1"/>
</dbReference>
<organism evidence="9 10">
    <name type="scientific">Neptunomonas concharum</name>
    <dbReference type="NCBI Taxonomy" id="1031538"/>
    <lineage>
        <taxon>Bacteria</taxon>
        <taxon>Pseudomonadati</taxon>
        <taxon>Pseudomonadota</taxon>
        <taxon>Gammaproteobacteria</taxon>
        <taxon>Oceanospirillales</taxon>
        <taxon>Oceanospirillaceae</taxon>
        <taxon>Neptunomonas</taxon>
    </lineage>
</organism>
<keyword evidence="2" id="KW-0479">Metal-binding</keyword>
<dbReference type="InterPro" id="IPR000924">
    <property type="entry name" value="Glu/Gln-tRNA-synth"/>
</dbReference>
<feature type="domain" description="Glutamyl/glutaminyl-tRNA synthetase class Ib catalytic" evidence="8">
    <location>
        <begin position="5"/>
        <end position="235"/>
    </location>
</feature>
<dbReference type="InterPro" id="IPR020058">
    <property type="entry name" value="Glu/Gln-tRNA-synth_Ib_cat-dom"/>
</dbReference>
<keyword evidence="5 7" id="KW-0067">ATP-binding</keyword>
<evidence type="ECO:0000256" key="6">
    <source>
        <dbReference type="ARBA" id="ARBA00023146"/>
    </source>
</evidence>
<proteinExistence type="inferred from homology"/>
<evidence type="ECO:0000256" key="4">
    <source>
        <dbReference type="ARBA" id="ARBA00022833"/>
    </source>
</evidence>
<gene>
    <name evidence="9" type="ORF">F0U83_15150</name>
</gene>
<dbReference type="GO" id="GO:0004818">
    <property type="term" value="F:glutamate-tRNA ligase activity"/>
    <property type="evidence" value="ECO:0007669"/>
    <property type="project" value="TreeGrafter"/>
</dbReference>
<dbReference type="InterPro" id="IPR022380">
    <property type="entry name" value="Glu-Q_tRNA(Asp)_Synthase"/>
</dbReference>
<comment type="similarity">
    <text evidence="7">Belongs to the class-I aminoacyl-tRNA synthetase family.</text>
</comment>
<dbReference type="RefSeq" id="WP_138989080.1">
    <property type="nucleotide sequence ID" value="NZ_CP043869.1"/>
</dbReference>
<keyword evidence="4" id="KW-0862">Zinc</keyword>
<dbReference type="EMBL" id="CP043869">
    <property type="protein sequence ID" value="QEQ97942.1"/>
    <property type="molecule type" value="Genomic_DNA"/>
</dbReference>
<evidence type="ECO:0000256" key="3">
    <source>
        <dbReference type="ARBA" id="ARBA00022741"/>
    </source>
</evidence>
<dbReference type="Gene3D" id="3.40.50.620">
    <property type="entry name" value="HUPs"/>
    <property type="match status" value="1"/>
</dbReference>
<evidence type="ECO:0000256" key="7">
    <source>
        <dbReference type="RuleBase" id="RU363037"/>
    </source>
</evidence>
<dbReference type="PANTHER" id="PTHR43311">
    <property type="entry name" value="GLUTAMATE--TRNA LIGASE"/>
    <property type="match status" value="1"/>
</dbReference>
<dbReference type="AlphaFoldDB" id="A0A5P1RFC1"/>
<protein>
    <submittedName>
        <fullName evidence="9">tRNA glutamyl-Q(34) synthetase GluQRS</fullName>
        <ecNumber evidence="9">6.1.1.-</ecNumber>
    </submittedName>
</protein>
<evidence type="ECO:0000313" key="10">
    <source>
        <dbReference type="Proteomes" id="UP000324760"/>
    </source>
</evidence>
<dbReference type="PANTHER" id="PTHR43311:SF1">
    <property type="entry name" value="GLUTAMYL-Q TRNA(ASP) SYNTHETASE"/>
    <property type="match status" value="1"/>
</dbReference>
<dbReference type="KEGG" id="ncu:F0U83_15150"/>
<evidence type="ECO:0000259" key="8">
    <source>
        <dbReference type="Pfam" id="PF00749"/>
    </source>
</evidence>
<dbReference type="PRINTS" id="PR00987">
    <property type="entry name" value="TRNASYNTHGLU"/>
</dbReference>
<keyword evidence="3 7" id="KW-0547">Nucleotide-binding</keyword>
<dbReference type="Pfam" id="PF00749">
    <property type="entry name" value="tRNA-synt_1c"/>
    <property type="match status" value="1"/>
</dbReference>
<dbReference type="GO" id="GO:0005524">
    <property type="term" value="F:ATP binding"/>
    <property type="evidence" value="ECO:0007669"/>
    <property type="project" value="UniProtKB-KW"/>
</dbReference>
<dbReference type="GO" id="GO:0006400">
    <property type="term" value="P:tRNA modification"/>
    <property type="evidence" value="ECO:0007669"/>
    <property type="project" value="InterPro"/>
</dbReference>
<keyword evidence="1 7" id="KW-0436">Ligase</keyword>
<evidence type="ECO:0000256" key="2">
    <source>
        <dbReference type="ARBA" id="ARBA00022723"/>
    </source>
</evidence>
<keyword evidence="10" id="KW-1185">Reference proteome</keyword>
<dbReference type="InterPro" id="IPR049940">
    <property type="entry name" value="GluQ/Sye"/>
</dbReference>
<evidence type="ECO:0000256" key="5">
    <source>
        <dbReference type="ARBA" id="ARBA00022840"/>
    </source>
</evidence>
<dbReference type="NCBIfam" id="TIGR03838">
    <property type="entry name" value="queuosine_YadB"/>
    <property type="match status" value="1"/>
</dbReference>
<dbReference type="GO" id="GO:0008270">
    <property type="term" value="F:zinc ion binding"/>
    <property type="evidence" value="ECO:0007669"/>
    <property type="project" value="InterPro"/>
</dbReference>
<evidence type="ECO:0000256" key="1">
    <source>
        <dbReference type="ARBA" id="ARBA00022598"/>
    </source>
</evidence>
<dbReference type="EC" id="6.1.1.-" evidence="9"/>
<dbReference type="GO" id="GO:0005829">
    <property type="term" value="C:cytosol"/>
    <property type="evidence" value="ECO:0007669"/>
    <property type="project" value="TreeGrafter"/>
</dbReference>
<dbReference type="InterPro" id="IPR014729">
    <property type="entry name" value="Rossmann-like_a/b/a_fold"/>
</dbReference>
<reference evidence="9 10" key="1">
    <citation type="journal article" date="2019" name="Biochem. Eng. J.">
        <title>Metabolic engineering of the marine bacteria Neptunomonas concharum for the production of acetoin and meso-2,3-butanediol from acetate.</title>
        <authorList>
            <person name="Li W."/>
            <person name="Pu N."/>
            <person name="Liu C.-X."/>
            <person name="Yuan Q.-P."/>
            <person name="Li Z.-J."/>
        </authorList>
    </citation>
    <scope>NUCLEOTIDE SEQUENCE [LARGE SCALE GENOMIC DNA]</scope>
    <source>
        <strain evidence="9 10">JCM17730</strain>
    </source>
</reference>
<dbReference type="GO" id="GO:0006424">
    <property type="term" value="P:glutamyl-tRNA aminoacylation"/>
    <property type="evidence" value="ECO:0007669"/>
    <property type="project" value="InterPro"/>
</dbReference>
<dbReference type="OrthoDB" id="9807503at2"/>
<keyword evidence="7" id="KW-0648">Protein biosynthesis</keyword>
<name>A0A5P1RFC1_9GAMM</name>
<sequence>MYIGRFAPSPTGPLHFGSLLAAVASFLDARAHKGEWFLRIENIDPPREVESRIHKIPQTLEQFGLCWDGEISYQSDNHERYQETLAKLSTLGLTYACDCSRKALLLRSGANRYDNFCRSKALCDAPNCATRFLANIPYVPWTDRIQGTINASNTEPDDFILQRKDGLWSYQLAVVCDDYAQKVTHVVRGYDLLNETDKHIQLYTALGWSIPSYAHIPIATSATGQKLSKQNFATPLDTQNANLQLCEALAFLGHTVPVMLRKSSVQHILQWAIEHWNIVHVPALPSRIWPNS</sequence>
<evidence type="ECO:0000313" key="9">
    <source>
        <dbReference type="EMBL" id="QEQ97942.1"/>
    </source>
</evidence>
<accession>A0A5P1RFC1</accession>
<dbReference type="SUPFAM" id="SSF52374">
    <property type="entry name" value="Nucleotidylyl transferase"/>
    <property type="match status" value="1"/>
</dbReference>